<dbReference type="Proteomes" id="UP000008694">
    <property type="component" value="Unassembled WGS sequence"/>
</dbReference>
<dbReference type="AlphaFoldDB" id="D7KSQ6"/>
<sequence length="98" mass="10719">MKPPLPPTRGSSSQAKGNGIINSYGFGDCAITTRASCSSAFNYSFTEKATFTIAALIKLKQDGCFEIKNLGKFSIRMKEEEIGHREVVILKNSCLIQI</sequence>
<protein>
    <submittedName>
        <fullName evidence="1">Uncharacterized protein</fullName>
    </submittedName>
</protein>
<evidence type="ECO:0000313" key="1">
    <source>
        <dbReference type="EMBL" id="EFH63861.1"/>
    </source>
</evidence>
<dbReference type="eggNOG" id="KOG2293">
    <property type="taxonomic scope" value="Eukaryota"/>
</dbReference>
<accession>D7KSQ6</accession>
<dbReference type="EMBL" id="GL348714">
    <property type="protein sequence ID" value="EFH63861.1"/>
    <property type="molecule type" value="Genomic_DNA"/>
</dbReference>
<keyword evidence="2" id="KW-1185">Reference proteome</keyword>
<dbReference type="HOGENOM" id="CLU_2336495_0_0_1"/>
<organism evidence="2">
    <name type="scientific">Arabidopsis lyrata subsp. lyrata</name>
    <name type="common">Lyre-leaved rock-cress</name>
    <dbReference type="NCBI Taxonomy" id="81972"/>
    <lineage>
        <taxon>Eukaryota</taxon>
        <taxon>Viridiplantae</taxon>
        <taxon>Streptophyta</taxon>
        <taxon>Embryophyta</taxon>
        <taxon>Tracheophyta</taxon>
        <taxon>Spermatophyta</taxon>
        <taxon>Magnoliopsida</taxon>
        <taxon>eudicotyledons</taxon>
        <taxon>Gunneridae</taxon>
        <taxon>Pentapetalae</taxon>
        <taxon>rosids</taxon>
        <taxon>malvids</taxon>
        <taxon>Brassicales</taxon>
        <taxon>Brassicaceae</taxon>
        <taxon>Camelineae</taxon>
        <taxon>Arabidopsis</taxon>
    </lineage>
</organism>
<proteinExistence type="predicted"/>
<reference evidence="2" key="1">
    <citation type="journal article" date="2011" name="Nat. Genet.">
        <title>The Arabidopsis lyrata genome sequence and the basis of rapid genome size change.</title>
        <authorList>
            <person name="Hu T.T."/>
            <person name="Pattyn P."/>
            <person name="Bakker E.G."/>
            <person name="Cao J."/>
            <person name="Cheng J.-F."/>
            <person name="Clark R.M."/>
            <person name="Fahlgren N."/>
            <person name="Fawcett J.A."/>
            <person name="Grimwood J."/>
            <person name="Gundlach H."/>
            <person name="Haberer G."/>
            <person name="Hollister J.D."/>
            <person name="Ossowski S."/>
            <person name="Ottilar R.P."/>
            <person name="Salamov A.A."/>
            <person name="Schneeberger K."/>
            <person name="Spannagl M."/>
            <person name="Wang X."/>
            <person name="Yang L."/>
            <person name="Nasrallah M.E."/>
            <person name="Bergelson J."/>
            <person name="Carrington J.C."/>
            <person name="Gaut B.S."/>
            <person name="Schmutz J."/>
            <person name="Mayer K.F.X."/>
            <person name="Van de Peer Y."/>
            <person name="Grigoriev I.V."/>
            <person name="Nordborg M."/>
            <person name="Weigel D."/>
            <person name="Guo Y.-L."/>
        </authorList>
    </citation>
    <scope>NUCLEOTIDE SEQUENCE [LARGE SCALE GENOMIC DNA]</scope>
    <source>
        <strain evidence="2">cv. MN47</strain>
    </source>
</reference>
<name>D7KSQ6_ARALL</name>
<gene>
    <name evidence="1" type="ORF">ARALYDRAFT_895427</name>
</gene>
<dbReference type="STRING" id="81972.D7KSQ6"/>
<evidence type="ECO:0000313" key="2">
    <source>
        <dbReference type="Proteomes" id="UP000008694"/>
    </source>
</evidence>
<dbReference type="Gramene" id="scaffold_202501.1">
    <property type="protein sequence ID" value="scaffold_202501.1"/>
    <property type="gene ID" value="scaffold_202501.1"/>
</dbReference>